<feature type="region of interest" description="Disordered" evidence="1">
    <location>
        <begin position="648"/>
        <end position="701"/>
    </location>
</feature>
<comment type="caution">
    <text evidence="2">The sequence shown here is derived from an EMBL/GenBank/DDBJ whole genome shotgun (WGS) entry which is preliminary data.</text>
</comment>
<accession>A0AAV5RSG7</accession>
<dbReference type="Gene3D" id="1.10.510.10">
    <property type="entry name" value="Transferase(Phosphotransferase) domain 1"/>
    <property type="match status" value="1"/>
</dbReference>
<dbReference type="InterPro" id="IPR051177">
    <property type="entry name" value="CIK-Related_Protein"/>
</dbReference>
<dbReference type="Gene3D" id="3.30.200.20">
    <property type="entry name" value="Phosphorylase Kinase, domain 1"/>
    <property type="match status" value="1"/>
</dbReference>
<sequence length="701" mass="76308">MNFGSLFRGLSNLQLPYSLEAEPYHQTAQWDLYEARSKKNEHLGRKVTVFKPRVGGVADPALVWNCVKSVKRIRVPGLCAVLDVLGADSESAGAIDSILVVTEYVQPVTELRKSLSLDAMCLGLYDLCEALGVLDPQFVIGNLQLSNVFFNETGEWKLWGLECCADRKSATADPYPFEQLVRAAGSRDVPPAAANAVGLGAIVSGAFEQCFHSGSIPREWSRLVKETLGNGRASIAQFTKQLRASSLWKQHKLSGVYAEMKELHIKTPVERIALMAQLYAVMPEGNDNGHFTPGFMERLVAVQLCECITYMLGADIVRYQETVTSELAQLLVLITTPQYSAGAVTDQVRAVLYRAWQLADRRVRYLLLLFLPKLMGQTEPAAHAGLDFSGKIFGAFLQGLADSDVSLRLATLKAVPCTVAALTERQVSNELMRGLARTQVDGEVAVRTATVRVVVRVAPRLETLGERRAAVLATIFTKSLRDPALETRLAALQGLHECLPLFSAAVVAERMMSVVSPGLLDKEARVRRQARRLLGEYLEKLEGAMRELDEADEGNNGSASEHANERLTPGPSDLDEERETDAMIRDFLGSLSLSVPPTPEGTPQPQTQMQMQPEPQTQLSGQSISMAKPPVPAKNISVVKPSSMGFGATSAKQAAGPVAAAEEDDGGWDDFGDGDAWGEAEADAPEPEAAEAEDDAWNDEW</sequence>
<feature type="region of interest" description="Disordered" evidence="1">
    <location>
        <begin position="549"/>
        <end position="575"/>
    </location>
</feature>
<dbReference type="SUPFAM" id="SSF48371">
    <property type="entry name" value="ARM repeat"/>
    <property type="match status" value="1"/>
</dbReference>
<dbReference type="PANTHER" id="PTHR12984:SF3">
    <property type="entry name" value="N-TERMINAL KINASE-LIKE PROTEIN"/>
    <property type="match status" value="1"/>
</dbReference>
<dbReference type="GO" id="GO:0005737">
    <property type="term" value="C:cytoplasm"/>
    <property type="evidence" value="ECO:0007669"/>
    <property type="project" value="TreeGrafter"/>
</dbReference>
<proteinExistence type="predicted"/>
<protein>
    <submittedName>
        <fullName evidence="2">Cex1 protein</fullName>
    </submittedName>
</protein>
<name>A0AAV5RSG7_MAUHU</name>
<dbReference type="Gene3D" id="1.25.10.10">
    <property type="entry name" value="Leucine-rich Repeat Variant"/>
    <property type="match status" value="1"/>
</dbReference>
<evidence type="ECO:0000256" key="1">
    <source>
        <dbReference type="SAM" id="MobiDB-lite"/>
    </source>
</evidence>
<keyword evidence="3" id="KW-1185">Reference proteome</keyword>
<feature type="region of interest" description="Disordered" evidence="1">
    <location>
        <begin position="591"/>
        <end position="626"/>
    </location>
</feature>
<feature type="compositionally biased region" description="Low complexity" evidence="1">
    <location>
        <begin position="603"/>
        <end position="618"/>
    </location>
</feature>
<dbReference type="GO" id="GO:0006409">
    <property type="term" value="P:tRNA export from nucleus"/>
    <property type="evidence" value="ECO:0007669"/>
    <property type="project" value="TreeGrafter"/>
</dbReference>
<reference evidence="2 3" key="1">
    <citation type="journal article" date="2023" name="Elife">
        <title>Identification of key yeast species and microbe-microbe interactions impacting larval growth of Drosophila in the wild.</title>
        <authorList>
            <person name="Mure A."/>
            <person name="Sugiura Y."/>
            <person name="Maeda R."/>
            <person name="Honda K."/>
            <person name="Sakurai N."/>
            <person name="Takahashi Y."/>
            <person name="Watada M."/>
            <person name="Katoh T."/>
            <person name="Gotoh A."/>
            <person name="Gotoh Y."/>
            <person name="Taniguchi I."/>
            <person name="Nakamura K."/>
            <person name="Hayashi T."/>
            <person name="Katayama T."/>
            <person name="Uemura T."/>
            <person name="Hattori Y."/>
        </authorList>
    </citation>
    <scope>NUCLEOTIDE SEQUENCE [LARGE SCALE GENOMIC DNA]</scope>
    <source>
        <strain evidence="2 3">KH-74</strain>
    </source>
</reference>
<dbReference type="EMBL" id="BTGD01000003">
    <property type="protein sequence ID" value="GMM54460.1"/>
    <property type="molecule type" value="Genomic_DNA"/>
</dbReference>
<dbReference type="AlphaFoldDB" id="A0AAV5RSG7"/>
<gene>
    <name evidence="2" type="ORF">DAKH74_010760</name>
</gene>
<organism evidence="2 3">
    <name type="scientific">Maudiozyma humilis</name>
    <name type="common">Sour dough yeast</name>
    <name type="synonym">Kazachstania humilis</name>
    <dbReference type="NCBI Taxonomy" id="51915"/>
    <lineage>
        <taxon>Eukaryota</taxon>
        <taxon>Fungi</taxon>
        <taxon>Dikarya</taxon>
        <taxon>Ascomycota</taxon>
        <taxon>Saccharomycotina</taxon>
        <taxon>Saccharomycetes</taxon>
        <taxon>Saccharomycetales</taxon>
        <taxon>Saccharomycetaceae</taxon>
        <taxon>Maudiozyma</taxon>
    </lineage>
</organism>
<dbReference type="InterPro" id="IPR011989">
    <property type="entry name" value="ARM-like"/>
</dbReference>
<evidence type="ECO:0000313" key="3">
    <source>
        <dbReference type="Proteomes" id="UP001377567"/>
    </source>
</evidence>
<feature type="compositionally biased region" description="Acidic residues" evidence="1">
    <location>
        <begin position="661"/>
        <end position="701"/>
    </location>
</feature>
<dbReference type="Proteomes" id="UP001377567">
    <property type="component" value="Unassembled WGS sequence"/>
</dbReference>
<evidence type="ECO:0000313" key="2">
    <source>
        <dbReference type="EMBL" id="GMM54460.1"/>
    </source>
</evidence>
<dbReference type="InterPro" id="IPR016024">
    <property type="entry name" value="ARM-type_fold"/>
</dbReference>
<dbReference type="PANTHER" id="PTHR12984">
    <property type="entry name" value="SCY1-RELATED S/T PROTEIN KINASE-LIKE"/>
    <property type="match status" value="1"/>
</dbReference>